<sequence length="406" mass="46298">MSSEITTEILAKAIDRTKETVHKDDEELQLYIQGKRVDFKIIKKSASDDKSQLNAMAIAPIKGDKEPDYNNIAVVYAGTNSVGDTGRKGFVTAADAFGGGLSGEYAEAEAFLKQTKKEVSKYNGKITDVAGFSQSGGYMMKMAAEHGRRDDFKTTSFDDWGKNQFETLTQSEKEWLKNHPEALLRYQNDSWARLSFRDNKYGNVQWIEGIGEHNTLSNYFDGDLLNLDRLAKDGIFAPNMTKEQVEEAAKNWAKKNGDWNPFTDDNDEANERVKEYLKLYGSYATKDFNVQMKKLYQLRAILFESGGGLSANEKIYLDSKEALIIVEEAKHDFETATERLLKLYQKGIKESEELWEETLYEAMDLGSELEQWEVYEALEEVGFTHEAIVAFPTQLYQHKIRQVKQM</sequence>
<keyword evidence="2" id="KW-1185">Reference proteome</keyword>
<name>A0ABV4DEP7_9LACT</name>
<protein>
    <submittedName>
        <fullName evidence="1">Uncharacterized protein</fullName>
    </submittedName>
</protein>
<reference evidence="1 2" key="1">
    <citation type="submission" date="2024-03" db="EMBL/GenBank/DDBJ databases">
        <title>Mouse gut bacterial collection (mGBC) of GemPharmatech.</title>
        <authorList>
            <person name="He Y."/>
            <person name="Dong L."/>
            <person name="Wu D."/>
            <person name="Gao X."/>
            <person name="Lin Z."/>
        </authorList>
    </citation>
    <scope>NUCLEOTIDE SEQUENCE [LARGE SCALE GENOMIC DNA]</scope>
    <source>
        <strain evidence="1 2">20-218</strain>
    </source>
</reference>
<evidence type="ECO:0000313" key="1">
    <source>
        <dbReference type="EMBL" id="MEY8539067.1"/>
    </source>
</evidence>
<dbReference type="Proteomes" id="UP001565242">
    <property type="component" value="Unassembled WGS sequence"/>
</dbReference>
<organism evidence="1 2">
    <name type="scientific">Lactococcus muris</name>
    <dbReference type="NCBI Taxonomy" id="2941330"/>
    <lineage>
        <taxon>Bacteria</taxon>
        <taxon>Bacillati</taxon>
        <taxon>Bacillota</taxon>
        <taxon>Bacilli</taxon>
        <taxon>Lactobacillales</taxon>
        <taxon>Streptococcaceae</taxon>
        <taxon>Lactococcus</taxon>
    </lineage>
</organism>
<feature type="non-terminal residue" evidence="1">
    <location>
        <position position="406"/>
    </location>
</feature>
<comment type="caution">
    <text evidence="1">The sequence shown here is derived from an EMBL/GenBank/DDBJ whole genome shotgun (WGS) entry which is preliminary data.</text>
</comment>
<dbReference type="EMBL" id="JBCLSQ010000052">
    <property type="protein sequence ID" value="MEY8539067.1"/>
    <property type="molecule type" value="Genomic_DNA"/>
</dbReference>
<proteinExistence type="predicted"/>
<accession>A0ABV4DEP7</accession>
<evidence type="ECO:0000313" key="2">
    <source>
        <dbReference type="Proteomes" id="UP001565242"/>
    </source>
</evidence>
<gene>
    <name evidence="1" type="ORF">AALM99_11655</name>
</gene>